<dbReference type="Gene3D" id="1.10.238.10">
    <property type="entry name" value="EF-hand"/>
    <property type="match status" value="1"/>
</dbReference>
<dbReference type="PANTHER" id="PTHR43557">
    <property type="entry name" value="APOPTOSIS-INDUCING FACTOR 1"/>
    <property type="match status" value="1"/>
</dbReference>
<dbReference type="Pfam" id="PF07992">
    <property type="entry name" value="Pyr_redox_2"/>
    <property type="match status" value="1"/>
</dbReference>
<evidence type="ECO:0000313" key="11">
    <source>
        <dbReference type="Proteomes" id="UP001165065"/>
    </source>
</evidence>
<evidence type="ECO:0000313" key="10">
    <source>
        <dbReference type="EMBL" id="GMI20006.1"/>
    </source>
</evidence>
<dbReference type="InterPro" id="IPR023753">
    <property type="entry name" value="FAD/NAD-binding_dom"/>
</dbReference>
<dbReference type="PANTHER" id="PTHR43557:SF2">
    <property type="entry name" value="RIESKE DOMAIN-CONTAINING PROTEIN-RELATED"/>
    <property type="match status" value="1"/>
</dbReference>
<evidence type="ECO:0000256" key="4">
    <source>
        <dbReference type="ARBA" id="ARBA00022827"/>
    </source>
</evidence>
<dbReference type="EMBL" id="BRYA01000503">
    <property type="protein sequence ID" value="GMI20006.1"/>
    <property type="molecule type" value="Genomic_DNA"/>
</dbReference>
<comment type="cofactor">
    <cofactor evidence="1">
        <name>FAD</name>
        <dbReference type="ChEBI" id="CHEBI:57692"/>
    </cofactor>
</comment>
<dbReference type="PRINTS" id="PR00368">
    <property type="entry name" value="FADPNR"/>
</dbReference>
<feature type="domain" description="Monodehydroascorbate reductase 3-like C-terminal" evidence="9">
    <location>
        <begin position="423"/>
        <end position="511"/>
    </location>
</feature>
<dbReference type="InterPro" id="IPR050446">
    <property type="entry name" value="FAD-oxidoreductase/Apoptosis"/>
</dbReference>
<protein>
    <recommendedName>
        <fullName evidence="7">monodehydroascorbate reductase (NADH)</fullName>
        <ecNumber evidence="7">1.6.5.4</ecNumber>
    </recommendedName>
</protein>
<dbReference type="GO" id="GO:0005737">
    <property type="term" value="C:cytoplasm"/>
    <property type="evidence" value="ECO:0007669"/>
    <property type="project" value="TreeGrafter"/>
</dbReference>
<dbReference type="Gene3D" id="3.30.390.30">
    <property type="match status" value="1"/>
</dbReference>
<name>A0A9W7FWD1_9STRA</name>
<gene>
    <name evidence="10" type="ORF">TrCOL_g6706</name>
</gene>
<proteinExistence type="inferred from homology"/>
<evidence type="ECO:0000256" key="2">
    <source>
        <dbReference type="ARBA" id="ARBA00006442"/>
    </source>
</evidence>
<sequence length="606" mass="65690">MSEAQPTIYDYVVVGGGVGAAYFVSSLAPNLLPSTCLVISSDPGRLRPYERPAVTKGCLEPDKGFLREPSGGNFPYCTKGEGGEGMDAEWYENKEGVTYLAQTKAEGVSFSDKVVSLSDGSTVGYNTLLIATGVRARVLDSCSLSGSTWDECHSGDIDDQFQLVDERKYGFGSTHVVRDVGDAIKLVSAMRRVEDDDQKTCYDPIVVVGGGFIAMETAAAISMHSPDNHVTVVMNGEHFLEGVFTREMSEFYERHLSQKFGVRFARNFRVTSLWDTSSTGAFCSLDGPAMDLKKTRERVFEAASEQFTECRGVVLRDTKNPEDDDIRLPARFVVFGIGSEPNSSWLGGGVSTTPSGYIKVNSNCQTSVEDVYAIGDVCVIEKGGTEGGKLEATGHVDAARKMAKHVAKVVRGEFVESGGMDHVPYFYSRVLELSWKFWGSSEADEVVTIGLVGSGEDVEGVEGSSCWAGFYIRDGVIVGVLMNGGDEEQNAKLEGVVKAEARVISGKKLGKCEINDILNDPHLLTPPPLGLGEFHAETEEEEVREAFAVYEDEAGSGLMRSEDLEALMKALGADWDKEEMADTLGALDEEGKGVVDVESFVAWWCN</sequence>
<dbReference type="SUPFAM" id="SSF47473">
    <property type="entry name" value="EF-hand"/>
    <property type="match status" value="1"/>
</dbReference>
<organism evidence="10 11">
    <name type="scientific">Triparma columacea</name>
    <dbReference type="NCBI Taxonomy" id="722753"/>
    <lineage>
        <taxon>Eukaryota</taxon>
        <taxon>Sar</taxon>
        <taxon>Stramenopiles</taxon>
        <taxon>Ochrophyta</taxon>
        <taxon>Bolidophyceae</taxon>
        <taxon>Parmales</taxon>
        <taxon>Triparmaceae</taxon>
        <taxon>Triparma</taxon>
    </lineage>
</organism>
<evidence type="ECO:0000259" key="8">
    <source>
        <dbReference type="Pfam" id="PF07992"/>
    </source>
</evidence>
<dbReference type="InterPro" id="IPR016156">
    <property type="entry name" value="FAD/NAD-linked_Rdtase_dimer_sf"/>
</dbReference>
<feature type="domain" description="FAD/NAD(P)-binding" evidence="8">
    <location>
        <begin position="9"/>
        <end position="385"/>
    </location>
</feature>
<keyword evidence="11" id="KW-1185">Reference proteome</keyword>
<dbReference type="InterPro" id="IPR048618">
    <property type="entry name" value="MDHAR3-like_C"/>
</dbReference>
<keyword evidence="3" id="KW-0285">Flavoprotein</keyword>
<dbReference type="EC" id="1.6.5.4" evidence="7"/>
<dbReference type="AlphaFoldDB" id="A0A9W7FWD1"/>
<evidence type="ECO:0000256" key="6">
    <source>
        <dbReference type="ARBA" id="ARBA00023027"/>
    </source>
</evidence>
<dbReference type="Pfam" id="PF21791">
    <property type="entry name" value="MDHAR3-like_C"/>
    <property type="match status" value="1"/>
</dbReference>
<comment type="caution">
    <text evidence="10">The sequence shown here is derived from an EMBL/GenBank/DDBJ whole genome shotgun (WGS) entry which is preliminary data.</text>
</comment>
<keyword evidence="4" id="KW-0274">FAD</keyword>
<dbReference type="Gene3D" id="3.50.50.60">
    <property type="entry name" value="FAD/NAD(P)-binding domain"/>
    <property type="match status" value="3"/>
</dbReference>
<comment type="similarity">
    <text evidence="2">Belongs to the FAD-dependent oxidoreductase family.</text>
</comment>
<evidence type="ECO:0000256" key="7">
    <source>
        <dbReference type="ARBA" id="ARBA00038920"/>
    </source>
</evidence>
<accession>A0A9W7FWD1</accession>
<dbReference type="InterPro" id="IPR036188">
    <property type="entry name" value="FAD/NAD-bd_sf"/>
</dbReference>
<dbReference type="Proteomes" id="UP001165065">
    <property type="component" value="Unassembled WGS sequence"/>
</dbReference>
<dbReference type="GO" id="GO:0016656">
    <property type="term" value="F:monodehydroascorbate reductase (NADH) activity"/>
    <property type="evidence" value="ECO:0007669"/>
    <property type="project" value="UniProtKB-EC"/>
</dbReference>
<keyword evidence="6" id="KW-0520">NAD</keyword>
<evidence type="ECO:0000256" key="3">
    <source>
        <dbReference type="ARBA" id="ARBA00022630"/>
    </source>
</evidence>
<dbReference type="InterPro" id="IPR011992">
    <property type="entry name" value="EF-hand-dom_pair"/>
</dbReference>
<evidence type="ECO:0000256" key="1">
    <source>
        <dbReference type="ARBA" id="ARBA00001974"/>
    </source>
</evidence>
<dbReference type="OrthoDB" id="189522at2759"/>
<reference evidence="11" key="1">
    <citation type="journal article" date="2023" name="Commun. Biol.">
        <title>Genome analysis of Parmales, the sister group of diatoms, reveals the evolutionary specialization of diatoms from phago-mixotrophs to photoautotrophs.</title>
        <authorList>
            <person name="Ban H."/>
            <person name="Sato S."/>
            <person name="Yoshikawa S."/>
            <person name="Yamada K."/>
            <person name="Nakamura Y."/>
            <person name="Ichinomiya M."/>
            <person name="Sato N."/>
            <person name="Blanc-Mathieu R."/>
            <person name="Endo H."/>
            <person name="Kuwata A."/>
            <person name="Ogata H."/>
        </authorList>
    </citation>
    <scope>NUCLEOTIDE SEQUENCE [LARGE SCALE GENOMIC DNA]</scope>
</reference>
<keyword evidence="5" id="KW-0560">Oxidoreductase</keyword>
<dbReference type="SUPFAM" id="SSF51905">
    <property type="entry name" value="FAD/NAD(P)-binding domain"/>
    <property type="match status" value="2"/>
</dbReference>
<evidence type="ECO:0000256" key="5">
    <source>
        <dbReference type="ARBA" id="ARBA00023002"/>
    </source>
</evidence>
<evidence type="ECO:0000259" key="9">
    <source>
        <dbReference type="Pfam" id="PF21791"/>
    </source>
</evidence>